<protein>
    <recommendedName>
        <fullName evidence="5">Secreted protein</fullName>
    </recommendedName>
</protein>
<reference evidence="3 4" key="1">
    <citation type="journal article" date="2017" name="DNA Res.">
        <title>Complete genome sequence and expression profile of the commercial lytic enzyme producer Lysobacter enzymogenes M497-1.</title>
        <authorList>
            <person name="Takami H."/>
            <person name="Toyoda A."/>
            <person name="Uchiyama I."/>
            <person name="Itoh T."/>
            <person name="Takaki Y."/>
            <person name="Arai W."/>
            <person name="Nishi S."/>
            <person name="Kawai M."/>
            <person name="Shinya K."/>
            <person name="Ikeda H."/>
        </authorList>
    </citation>
    <scope>NUCLEOTIDE SEQUENCE [LARGE SCALE GENOMIC DNA]</scope>
    <source>
        <strain evidence="3 4">M497-1</strain>
    </source>
</reference>
<name>A0AAU9AYA2_LYSEN</name>
<dbReference type="KEGG" id="lem:LEN_2834"/>
<accession>A0AAU9AYA2</accession>
<keyword evidence="2" id="KW-0732">Signal</keyword>
<evidence type="ECO:0000313" key="4">
    <source>
        <dbReference type="Proteomes" id="UP000218824"/>
    </source>
</evidence>
<evidence type="ECO:0008006" key="5">
    <source>
        <dbReference type="Google" id="ProtNLM"/>
    </source>
</evidence>
<feature type="region of interest" description="Disordered" evidence="1">
    <location>
        <begin position="26"/>
        <end position="61"/>
    </location>
</feature>
<evidence type="ECO:0000256" key="2">
    <source>
        <dbReference type="SAM" id="SignalP"/>
    </source>
</evidence>
<sequence>MNCKSRILGSSLGLLLILAPHADAQKRRAQPPAKDNATHAAAMARSAETCPEHSDARTRPGVAAVPAAALKVLESRGYALCPDTRLDTTTPVVWYGKQGVFAWNPSSAGAIKVLAAQAAAFARSEEFPPGTVVWRANGKLAEGALVPAFRRR</sequence>
<dbReference type="RefSeq" id="WP_096378809.1">
    <property type="nucleotide sequence ID" value="NZ_AP014940.1"/>
</dbReference>
<feature type="signal peptide" evidence="2">
    <location>
        <begin position="1"/>
        <end position="24"/>
    </location>
</feature>
<dbReference type="AlphaFoldDB" id="A0AAU9AYA2"/>
<dbReference type="GeneID" id="83064673"/>
<gene>
    <name evidence="3" type="ORF">LEN_2834</name>
</gene>
<proteinExistence type="predicted"/>
<feature type="chain" id="PRO_5043706447" description="Secreted protein" evidence="2">
    <location>
        <begin position="25"/>
        <end position="152"/>
    </location>
</feature>
<evidence type="ECO:0000256" key="1">
    <source>
        <dbReference type="SAM" id="MobiDB-lite"/>
    </source>
</evidence>
<dbReference type="EMBL" id="AP014940">
    <property type="protein sequence ID" value="BAV98321.1"/>
    <property type="molecule type" value="Genomic_DNA"/>
</dbReference>
<evidence type="ECO:0000313" key="3">
    <source>
        <dbReference type="EMBL" id="BAV98321.1"/>
    </source>
</evidence>
<dbReference type="Proteomes" id="UP000218824">
    <property type="component" value="Chromosome"/>
</dbReference>
<organism evidence="3 4">
    <name type="scientific">Lysobacter enzymogenes</name>
    <dbReference type="NCBI Taxonomy" id="69"/>
    <lineage>
        <taxon>Bacteria</taxon>
        <taxon>Pseudomonadati</taxon>
        <taxon>Pseudomonadota</taxon>
        <taxon>Gammaproteobacteria</taxon>
        <taxon>Lysobacterales</taxon>
        <taxon>Lysobacteraceae</taxon>
        <taxon>Lysobacter</taxon>
    </lineage>
</organism>